<keyword evidence="1" id="KW-0472">Membrane</keyword>
<keyword evidence="1" id="KW-1133">Transmembrane helix</keyword>
<sequence length="216" mass="24952" precursor="true">MNSIFLRAKHWQLFIPLVAIPFVLFIALFITLIVATVNNPPKDPSEISWILIFFPIIGMLSGLVQFGWFWNVLTKISTLIPSGIVKLPMNRIKAFTIIPAIYMCVILPLFISMSFKNSINPNPGEVAGLVLFGIIVFFLHMFSMFCIMHTLFFVAKTIKIAEHQKNLPFWKFIGEFFLIWFFPVGVWFIQPRINKLIDSENNLQTIKHRDFVDDLA</sequence>
<evidence type="ECO:0000313" key="3">
    <source>
        <dbReference type="Proteomes" id="UP000007463"/>
    </source>
</evidence>
<name>F2IDV2_FLUTR</name>
<keyword evidence="1" id="KW-0812">Transmembrane</keyword>
<proteinExistence type="predicted"/>
<gene>
    <name evidence="2" type="ordered locus">Fluta_2509</name>
</gene>
<feature type="transmembrane region" description="Helical" evidence="1">
    <location>
        <begin position="127"/>
        <end position="155"/>
    </location>
</feature>
<protein>
    <submittedName>
        <fullName evidence="2">Uncharacterized protein</fullName>
    </submittedName>
</protein>
<feature type="transmembrane region" description="Helical" evidence="1">
    <location>
        <begin position="94"/>
        <end position="115"/>
    </location>
</feature>
<reference evidence="3" key="2">
    <citation type="submission" date="2011-02" db="EMBL/GenBank/DDBJ databases">
        <title>The complete genome of Fluviicola taffensis DSM 16823.</title>
        <authorList>
            <consortium name="US DOE Joint Genome Institute (JGI-PGF)"/>
            <person name="Lucas S."/>
            <person name="Copeland A."/>
            <person name="Lapidus A."/>
            <person name="Bruce D."/>
            <person name="Goodwin L."/>
            <person name="Pitluck S."/>
            <person name="Kyrpides N."/>
            <person name="Mavromatis K."/>
            <person name="Ivanova N."/>
            <person name="Mikhailova N."/>
            <person name="Pagani I."/>
            <person name="Chertkov O."/>
            <person name="Detter J.C."/>
            <person name="Han C."/>
            <person name="Tapia R."/>
            <person name="Land M."/>
            <person name="Hauser L."/>
            <person name="Markowitz V."/>
            <person name="Cheng J.-F."/>
            <person name="Hugenholtz P."/>
            <person name="Woyke T."/>
            <person name="Wu D."/>
            <person name="Tindall B."/>
            <person name="Pomrenke H.G."/>
            <person name="Brambilla E."/>
            <person name="Klenk H.-P."/>
            <person name="Eisen J.A."/>
        </authorList>
    </citation>
    <scope>NUCLEOTIDE SEQUENCE [LARGE SCALE GENOMIC DNA]</scope>
    <source>
        <strain evidence="3">DSM 16823 / RW262 / RW262</strain>
    </source>
</reference>
<dbReference type="Proteomes" id="UP000007463">
    <property type="component" value="Chromosome"/>
</dbReference>
<dbReference type="KEGG" id="fte:Fluta_2509"/>
<dbReference type="OrthoDB" id="1442756at2"/>
<dbReference type="EMBL" id="CP002542">
    <property type="protein sequence ID" value="AEA44494.1"/>
    <property type="molecule type" value="Genomic_DNA"/>
</dbReference>
<dbReference type="HOGENOM" id="CLU_1466953_0_0_10"/>
<keyword evidence="3" id="KW-1185">Reference proteome</keyword>
<dbReference type="eggNOG" id="ENOG5032S83">
    <property type="taxonomic scope" value="Bacteria"/>
</dbReference>
<feature type="transmembrane region" description="Helical" evidence="1">
    <location>
        <begin position="47"/>
        <end position="73"/>
    </location>
</feature>
<dbReference type="AlphaFoldDB" id="F2IDV2"/>
<accession>F2IDV2</accession>
<reference evidence="2 3" key="1">
    <citation type="journal article" date="2011" name="Stand. Genomic Sci.">
        <title>Complete genome sequence of the gliding freshwater bacterium Fluviicola taffensis type strain (RW262).</title>
        <authorList>
            <person name="Woyke T."/>
            <person name="Chertkov O."/>
            <person name="Lapidus A."/>
            <person name="Nolan M."/>
            <person name="Lucas S."/>
            <person name="Del Rio T.G."/>
            <person name="Tice H."/>
            <person name="Cheng J.F."/>
            <person name="Tapia R."/>
            <person name="Han C."/>
            <person name="Goodwin L."/>
            <person name="Pitluck S."/>
            <person name="Liolios K."/>
            <person name="Pagani I."/>
            <person name="Ivanova N."/>
            <person name="Huntemann M."/>
            <person name="Mavromatis K."/>
            <person name="Mikhailova N."/>
            <person name="Pati A."/>
            <person name="Chen A."/>
            <person name="Palaniappan K."/>
            <person name="Land M."/>
            <person name="Hauser L."/>
            <person name="Brambilla E.M."/>
            <person name="Rohde M."/>
            <person name="Mwirichia R."/>
            <person name="Sikorski J."/>
            <person name="Tindall B.J."/>
            <person name="Goker M."/>
            <person name="Bristow J."/>
            <person name="Eisen J.A."/>
            <person name="Markowitz V."/>
            <person name="Hugenholtz P."/>
            <person name="Klenk H.P."/>
            <person name="Kyrpides N.C."/>
        </authorList>
    </citation>
    <scope>NUCLEOTIDE SEQUENCE [LARGE SCALE GENOMIC DNA]</scope>
    <source>
        <strain evidence="3">DSM 16823 / RW262 / RW262</strain>
    </source>
</reference>
<organism evidence="2 3">
    <name type="scientific">Fluviicola taffensis (strain DSM 16823 / NCIMB 13979 / RW262)</name>
    <dbReference type="NCBI Taxonomy" id="755732"/>
    <lineage>
        <taxon>Bacteria</taxon>
        <taxon>Pseudomonadati</taxon>
        <taxon>Bacteroidota</taxon>
        <taxon>Flavobacteriia</taxon>
        <taxon>Flavobacteriales</taxon>
        <taxon>Crocinitomicaceae</taxon>
        <taxon>Fluviicola</taxon>
    </lineage>
</organism>
<evidence type="ECO:0000313" key="2">
    <source>
        <dbReference type="EMBL" id="AEA44494.1"/>
    </source>
</evidence>
<evidence type="ECO:0000256" key="1">
    <source>
        <dbReference type="SAM" id="Phobius"/>
    </source>
</evidence>
<feature type="transmembrane region" description="Helical" evidence="1">
    <location>
        <begin position="167"/>
        <end position="189"/>
    </location>
</feature>
<dbReference type="RefSeq" id="WP_013687264.1">
    <property type="nucleotide sequence ID" value="NC_015321.1"/>
</dbReference>
<feature type="transmembrane region" description="Helical" evidence="1">
    <location>
        <begin position="12"/>
        <end position="35"/>
    </location>
</feature>